<organism evidence="12 13">
    <name type="scientific">Catenovulum sediminis</name>
    <dbReference type="NCBI Taxonomy" id="1740262"/>
    <lineage>
        <taxon>Bacteria</taxon>
        <taxon>Pseudomonadati</taxon>
        <taxon>Pseudomonadota</taxon>
        <taxon>Gammaproteobacteria</taxon>
        <taxon>Alteromonadales</taxon>
        <taxon>Alteromonadaceae</taxon>
        <taxon>Catenovulum</taxon>
    </lineage>
</organism>
<evidence type="ECO:0000256" key="2">
    <source>
        <dbReference type="ARBA" id="ARBA00022485"/>
    </source>
</evidence>
<keyword evidence="3" id="KW-0547">Nucleotide-binding</keyword>
<evidence type="ECO:0000256" key="7">
    <source>
        <dbReference type="ARBA" id="ARBA00023204"/>
    </source>
</evidence>
<comment type="similarity">
    <text evidence="8">Belongs to the helicase family. DinG subfamily.</text>
</comment>
<dbReference type="Gene3D" id="3.40.50.300">
    <property type="entry name" value="P-loop containing nucleotide triphosphate hydrolases"/>
    <property type="match status" value="2"/>
</dbReference>
<dbReference type="PANTHER" id="PTHR11472">
    <property type="entry name" value="DNA REPAIR DEAD HELICASE RAD3/XP-D SUBFAMILY MEMBER"/>
    <property type="match status" value="1"/>
</dbReference>
<evidence type="ECO:0000256" key="3">
    <source>
        <dbReference type="ARBA" id="ARBA00022741"/>
    </source>
</evidence>
<dbReference type="InterPro" id="IPR027417">
    <property type="entry name" value="P-loop_NTPase"/>
</dbReference>
<evidence type="ECO:0000256" key="5">
    <source>
        <dbReference type="ARBA" id="ARBA00022801"/>
    </source>
</evidence>
<comment type="cofactor">
    <cofactor evidence="1">
        <name>[4Fe-4S] cluster</name>
        <dbReference type="ChEBI" id="CHEBI:49883"/>
    </cofactor>
</comment>
<evidence type="ECO:0000256" key="1">
    <source>
        <dbReference type="ARBA" id="ARBA00001966"/>
    </source>
</evidence>
<keyword evidence="13" id="KW-1185">Reference proteome</keyword>
<name>A0ABV1RMS8_9ALTE</name>
<keyword evidence="2" id="KW-0479">Metal-binding</keyword>
<keyword evidence="12" id="KW-0347">Helicase</keyword>
<dbReference type="Pfam" id="PF00270">
    <property type="entry name" value="DEAD"/>
    <property type="match status" value="1"/>
</dbReference>
<keyword evidence="2" id="KW-0408">Iron</keyword>
<keyword evidence="6" id="KW-0067">ATP-binding</keyword>
<dbReference type="SUPFAM" id="SSF52540">
    <property type="entry name" value="P-loop containing nucleoside triphosphate hydrolases"/>
    <property type="match status" value="2"/>
</dbReference>
<keyword evidence="5 12" id="KW-0378">Hydrolase</keyword>
<sequence>MTELSHIFSNQGALAKTIDGFQPRSAQLKLAQSFLDAVEKQNLLIAEAGTGTGKTFAYLIPAIISGKKVIVSTGTKNLQEQLYHRDLPIVKKALKSTVKTALLKGRSNYLCLHRFRQHKAHPMLQDKQLLSDLKQIEKWANQTQSGDVGEVTKIAEDSQAIPMVTSTLDNCLGRECPDYEDCYLVKARKKAADADLVVINHHLYFADMAVKDTGFGEIVPDSEVVVFDEAHQIPDIACEYFGERLSTRQLVELGKDIETVYRTELKDVKQLGKASEKLITAARQFRLVFPQTPEKGNWREKGQSEICQQELQTLEQTIEFTYQVLKTHIGRSKEADHCFERIFEAKSKIDRLTQWQLSDVSLWYETTPRHISLNLTPLSIADKFSSLRNDKKQSWLMTSATLSVDGKFEHFTELLGLVDYQSLELESPFDYPKQSMLCIPRYMPEPNDRNVLNVLIETACELIQASKGRCFFLFTSYRMMNMVAARLKKRIDNPIFVQGEVPKRKLLDLYLAEQDPVLLATGSFWEGVDVRGDALQCVIIDKLPFASPDDPLIQARIENCKRKGQDAFAKIQIPQAVITLKQGAGRLIRDVQDKGVLVICDPRLISRPYGEIFVQSLPNMQRTRDLKKACAFLLNGNKTVNKESE</sequence>
<dbReference type="SMART" id="SM00491">
    <property type="entry name" value="HELICc2"/>
    <property type="match status" value="1"/>
</dbReference>
<keyword evidence="2" id="KW-0004">4Fe-4S</keyword>
<keyword evidence="4" id="KW-0227">DNA damage</keyword>
<gene>
    <name evidence="12" type="ORF">ABS311_19025</name>
</gene>
<feature type="domain" description="Helicase ATP-binding" evidence="11">
    <location>
        <begin position="13"/>
        <end position="275"/>
    </location>
</feature>
<dbReference type="InterPro" id="IPR014001">
    <property type="entry name" value="Helicase_ATP-bd"/>
</dbReference>
<dbReference type="Pfam" id="PF13307">
    <property type="entry name" value="Helicase_C_2"/>
    <property type="match status" value="1"/>
</dbReference>
<evidence type="ECO:0000256" key="9">
    <source>
        <dbReference type="ARBA" id="ARBA00044969"/>
    </source>
</evidence>
<protein>
    <recommendedName>
        <fullName evidence="9">DNA 5'-3' helicase</fullName>
        <ecNumber evidence="9">5.6.2.3</ecNumber>
    </recommendedName>
</protein>
<dbReference type="InterPro" id="IPR006554">
    <property type="entry name" value="Helicase-like_DEXD_c2"/>
</dbReference>
<evidence type="ECO:0000256" key="8">
    <source>
        <dbReference type="ARBA" id="ARBA00038058"/>
    </source>
</evidence>
<evidence type="ECO:0000259" key="11">
    <source>
        <dbReference type="PROSITE" id="PS51193"/>
    </source>
</evidence>
<evidence type="ECO:0000313" key="13">
    <source>
        <dbReference type="Proteomes" id="UP001467690"/>
    </source>
</evidence>
<dbReference type="InterPro" id="IPR011545">
    <property type="entry name" value="DEAD/DEAH_box_helicase_dom"/>
</dbReference>
<dbReference type="InterPro" id="IPR045028">
    <property type="entry name" value="DinG/Rad3-like"/>
</dbReference>
<dbReference type="InterPro" id="IPR014013">
    <property type="entry name" value="Helic_SF1/SF2_ATP-bd_DinG/Rad3"/>
</dbReference>
<dbReference type="Proteomes" id="UP001467690">
    <property type="component" value="Unassembled WGS sequence"/>
</dbReference>
<dbReference type="EC" id="5.6.2.3" evidence="9"/>
<comment type="catalytic activity">
    <reaction evidence="10">
        <text>ATP + H2O = ADP + phosphate + H(+)</text>
        <dbReference type="Rhea" id="RHEA:13065"/>
        <dbReference type="ChEBI" id="CHEBI:15377"/>
        <dbReference type="ChEBI" id="CHEBI:15378"/>
        <dbReference type="ChEBI" id="CHEBI:30616"/>
        <dbReference type="ChEBI" id="CHEBI:43474"/>
        <dbReference type="ChEBI" id="CHEBI:456216"/>
        <dbReference type="EC" id="5.6.2.3"/>
    </reaction>
</comment>
<dbReference type="InterPro" id="IPR006555">
    <property type="entry name" value="ATP-dep_Helicase_C"/>
</dbReference>
<dbReference type="EMBL" id="JBELOE010000280">
    <property type="protein sequence ID" value="MER2493972.1"/>
    <property type="molecule type" value="Genomic_DNA"/>
</dbReference>
<keyword evidence="2" id="KW-0411">Iron-sulfur</keyword>
<dbReference type="SMART" id="SM00488">
    <property type="entry name" value="DEXDc2"/>
    <property type="match status" value="1"/>
</dbReference>
<keyword evidence="7" id="KW-0234">DNA repair</keyword>
<comment type="caution">
    <text evidence="12">The sequence shown here is derived from an EMBL/GenBank/DDBJ whole genome shotgun (WGS) entry which is preliminary data.</text>
</comment>
<proteinExistence type="inferred from homology"/>
<evidence type="ECO:0000256" key="10">
    <source>
        <dbReference type="ARBA" id="ARBA00048954"/>
    </source>
</evidence>
<accession>A0ABV1RMS8</accession>
<dbReference type="SMART" id="SM00487">
    <property type="entry name" value="DEXDc"/>
    <property type="match status" value="1"/>
</dbReference>
<dbReference type="PANTHER" id="PTHR11472:SF34">
    <property type="entry name" value="REGULATOR OF TELOMERE ELONGATION HELICASE 1"/>
    <property type="match status" value="1"/>
</dbReference>
<dbReference type="GO" id="GO:0016787">
    <property type="term" value="F:hydrolase activity"/>
    <property type="evidence" value="ECO:0007669"/>
    <property type="project" value="UniProtKB-KW"/>
</dbReference>
<dbReference type="RefSeq" id="WP_143872406.1">
    <property type="nucleotide sequence ID" value="NZ_CP041660.1"/>
</dbReference>
<evidence type="ECO:0000313" key="12">
    <source>
        <dbReference type="EMBL" id="MER2493972.1"/>
    </source>
</evidence>
<evidence type="ECO:0000256" key="6">
    <source>
        <dbReference type="ARBA" id="ARBA00022840"/>
    </source>
</evidence>
<evidence type="ECO:0000256" key="4">
    <source>
        <dbReference type="ARBA" id="ARBA00022763"/>
    </source>
</evidence>
<dbReference type="PROSITE" id="PS51193">
    <property type="entry name" value="HELICASE_ATP_BIND_2"/>
    <property type="match status" value="1"/>
</dbReference>
<dbReference type="GO" id="GO:0003678">
    <property type="term" value="F:DNA helicase activity"/>
    <property type="evidence" value="ECO:0007669"/>
    <property type="project" value="UniProtKB-EC"/>
</dbReference>
<reference evidence="12 13" key="1">
    <citation type="submission" date="2024-06" db="EMBL/GenBank/DDBJ databases">
        <authorList>
            <person name="Chen R.Y."/>
        </authorList>
    </citation>
    <scope>NUCLEOTIDE SEQUENCE [LARGE SCALE GENOMIC DNA]</scope>
    <source>
        <strain evidence="12 13">D2</strain>
    </source>
</reference>